<feature type="compositionally biased region" description="Low complexity" evidence="1">
    <location>
        <begin position="148"/>
        <end position="246"/>
    </location>
</feature>
<gene>
    <name evidence="2" type="ORF">CMC5_080820</name>
</gene>
<dbReference type="OrthoDB" id="8479417at2"/>
<keyword evidence="3" id="KW-1185">Reference proteome</keyword>
<proteinExistence type="predicted"/>
<dbReference type="EMBL" id="CP012159">
    <property type="protein sequence ID" value="AKT43845.1"/>
    <property type="molecule type" value="Genomic_DNA"/>
</dbReference>
<dbReference type="Proteomes" id="UP000067626">
    <property type="component" value="Chromosome"/>
</dbReference>
<evidence type="ECO:0008006" key="4">
    <source>
        <dbReference type="Google" id="ProtNLM"/>
    </source>
</evidence>
<feature type="compositionally biased region" description="Basic and acidic residues" evidence="1">
    <location>
        <begin position="126"/>
        <end position="141"/>
    </location>
</feature>
<dbReference type="InterPro" id="IPR038056">
    <property type="entry name" value="YjbR-like_sf"/>
</dbReference>
<dbReference type="SUPFAM" id="SSF142906">
    <property type="entry name" value="YjbR-like"/>
    <property type="match status" value="1"/>
</dbReference>
<evidence type="ECO:0000313" key="2">
    <source>
        <dbReference type="EMBL" id="AKT43845.1"/>
    </source>
</evidence>
<dbReference type="InterPro" id="IPR058532">
    <property type="entry name" value="YjbR/MT2646/Rv2570-like"/>
</dbReference>
<evidence type="ECO:0000256" key="1">
    <source>
        <dbReference type="SAM" id="MobiDB-lite"/>
    </source>
</evidence>
<sequence length="263" mass="27422">MGRASVVLTRMREICLSLPDTKETLTWGEPHFRVGEKIFAGCGEGKGVVSIGFKLEMEHALDIIQDPRFTKAPYVGHKGWVSMDAAGITSWDEVRELIHESYRLIAPKKSLAKLGTDEAPSATTARNREPAKAATGRRGEAKSASPQRSTKAKSTTSSTPRSAETKTATAQRATTTRGAGTRSGVSVKKSAAKRSAASDATSAGGAKRAGAGRPAIVKKSAAKSTAAATRTAGTKKSAAKRSASTAPDTAARGAKKTRVAKKG</sequence>
<dbReference type="Gene3D" id="3.90.1150.30">
    <property type="match status" value="1"/>
</dbReference>
<evidence type="ECO:0000313" key="3">
    <source>
        <dbReference type="Proteomes" id="UP000067626"/>
    </source>
</evidence>
<reference evidence="2 3" key="1">
    <citation type="submission" date="2015-07" db="EMBL/GenBank/DDBJ databases">
        <title>Genome analysis of myxobacterium Chondromyces crocatus Cm c5 reveals a high potential for natural compound synthesis and the genetic basis for the loss of fruiting body formation.</title>
        <authorList>
            <person name="Zaburannyi N."/>
            <person name="Bunk B."/>
            <person name="Maier J."/>
            <person name="Overmann J."/>
            <person name="Mueller R."/>
        </authorList>
    </citation>
    <scope>NUCLEOTIDE SEQUENCE [LARGE SCALE GENOMIC DNA]</scope>
    <source>
        <strain evidence="2 3">Cm c5</strain>
    </source>
</reference>
<dbReference type="Pfam" id="PF04237">
    <property type="entry name" value="YjbR"/>
    <property type="match status" value="1"/>
</dbReference>
<dbReference type="AlphaFoldDB" id="A0A0K1ESD4"/>
<dbReference type="RefSeq" id="WP_050435260.1">
    <property type="nucleotide sequence ID" value="NZ_CP012159.1"/>
</dbReference>
<organism evidence="2 3">
    <name type="scientific">Chondromyces crocatus</name>
    <dbReference type="NCBI Taxonomy" id="52"/>
    <lineage>
        <taxon>Bacteria</taxon>
        <taxon>Pseudomonadati</taxon>
        <taxon>Myxococcota</taxon>
        <taxon>Polyangia</taxon>
        <taxon>Polyangiales</taxon>
        <taxon>Polyangiaceae</taxon>
        <taxon>Chondromyces</taxon>
    </lineage>
</organism>
<protein>
    <recommendedName>
        <fullName evidence="4">MmcQ/YjbR family DNA-binding protein</fullName>
    </recommendedName>
</protein>
<feature type="compositionally biased region" description="Basic residues" evidence="1">
    <location>
        <begin position="253"/>
        <end position="263"/>
    </location>
</feature>
<accession>A0A0K1ESD4</accession>
<dbReference type="STRING" id="52.CMC5_080820"/>
<name>A0A0K1ESD4_CHOCO</name>
<feature type="region of interest" description="Disordered" evidence="1">
    <location>
        <begin position="115"/>
        <end position="263"/>
    </location>
</feature>
<dbReference type="KEGG" id="ccro:CMC5_080820"/>